<reference evidence="2" key="1">
    <citation type="journal article" date="2019" name="Int. J. Syst. Evol. Microbiol.">
        <title>The Global Catalogue of Microorganisms (GCM) 10K type strain sequencing project: providing services to taxonomists for standard genome sequencing and annotation.</title>
        <authorList>
            <consortium name="The Broad Institute Genomics Platform"/>
            <consortium name="The Broad Institute Genome Sequencing Center for Infectious Disease"/>
            <person name="Wu L."/>
            <person name="Ma J."/>
        </authorList>
    </citation>
    <scope>NUCLEOTIDE SEQUENCE [LARGE SCALE GENOMIC DNA]</scope>
    <source>
        <strain evidence="2">KCTC 42730</strain>
    </source>
</reference>
<keyword evidence="2" id="KW-1185">Reference proteome</keyword>
<accession>A0ABV7CM93</accession>
<dbReference type="RefSeq" id="WP_377125862.1">
    <property type="nucleotide sequence ID" value="NZ_JBHRSD010000028.1"/>
</dbReference>
<evidence type="ECO:0000313" key="2">
    <source>
        <dbReference type="Proteomes" id="UP001595453"/>
    </source>
</evidence>
<evidence type="ECO:0008006" key="3">
    <source>
        <dbReference type="Google" id="ProtNLM"/>
    </source>
</evidence>
<gene>
    <name evidence="1" type="ORF">ACFOEE_14830</name>
</gene>
<name>A0ABV7CM93_9GAMM</name>
<evidence type="ECO:0000313" key="1">
    <source>
        <dbReference type="EMBL" id="MFC3033794.1"/>
    </source>
</evidence>
<organism evidence="1 2">
    <name type="scientific">Pseudoalteromonas fenneropenaei</name>
    <dbReference type="NCBI Taxonomy" id="1737459"/>
    <lineage>
        <taxon>Bacteria</taxon>
        <taxon>Pseudomonadati</taxon>
        <taxon>Pseudomonadota</taxon>
        <taxon>Gammaproteobacteria</taxon>
        <taxon>Alteromonadales</taxon>
        <taxon>Pseudoalteromonadaceae</taxon>
        <taxon>Pseudoalteromonas</taxon>
    </lineage>
</organism>
<proteinExistence type="predicted"/>
<sequence>MKALGQANALQKLIERTHQLLQLYYHKQKWPHIIPLISQLSEAYWKLYQNAPHSLQAQLQLYIKSHGYTTNLVVNQQVLILVICTQQGFGQQIIEELLAAGLANYLCVTNENNALARGEKLNPQAQKQWQFRHHLAIKLLSTTHQPSINLKHILARLQKYTLALEQQVPLNLYDQKTLIVALAELIARKITPSSAAGCSLQQALAQTYLESKQSKAQTLIRSIVSVLSFPFPGQLTKYKQYHAFCLHHQDGQTRLCVFNDKKQFQLVTTNTPLQFKSLPVTLADPILCYGIWFADKTEPQVESDNADTQLTQLQQAILALGQHEFVRYQHIEKTLDDHPQIISRLQIAASQYNKQQQKAANLRHSLTMVGLDNAALLCQRVLLESALEHFSHPLMAELQARYSSTLKVITVYAKAHTQHHFEQLASPFTAFLLFILSHYNAQLRWQIPLTDGQHSELPVSYGLIYGIQSYDKQTLTKLFHSWFTKSANHNAFLVSELDNKSAVKGLAASLVFIKLATYKLLMPEAELSAWQTALIQQQLKELMLPSFEHFQEQVLALGPYNPI</sequence>
<protein>
    <recommendedName>
        <fullName evidence="3">HDOD domain-containing protein</fullName>
    </recommendedName>
</protein>
<comment type="caution">
    <text evidence="1">The sequence shown here is derived from an EMBL/GenBank/DDBJ whole genome shotgun (WGS) entry which is preliminary data.</text>
</comment>
<dbReference type="EMBL" id="JBHRSD010000028">
    <property type="protein sequence ID" value="MFC3033794.1"/>
    <property type="molecule type" value="Genomic_DNA"/>
</dbReference>
<dbReference type="Proteomes" id="UP001595453">
    <property type="component" value="Unassembled WGS sequence"/>
</dbReference>